<dbReference type="GO" id="GO:0006355">
    <property type="term" value="P:regulation of DNA-templated transcription"/>
    <property type="evidence" value="ECO:0007669"/>
    <property type="project" value="InterPro"/>
</dbReference>
<reference evidence="5" key="1">
    <citation type="journal article" date="2010" name="Environ. Microbiol.">
        <title>A blueprint of ectoine metabolism from the genome of the industrial producer Halomonas elongata DSM 2581(T).</title>
        <authorList>
            <person name="Schwibbert K."/>
            <person name="Marin-Sanguino A."/>
            <person name="Bagyan I."/>
            <person name="Heidrich G."/>
            <person name="Lentzen G."/>
            <person name="Seitz H."/>
            <person name="Rampp M."/>
            <person name="Schuster S.C."/>
            <person name="Klenk H.P."/>
            <person name="Pfeiffer F."/>
            <person name="Oesterhelt D."/>
            <person name="Kunte H.J."/>
        </authorList>
    </citation>
    <scope>NUCLEOTIDE SEQUENCE</scope>
    <source>
        <strain evidence="5">Type strain: DSM 2581</strain>
    </source>
</reference>
<dbReference type="STRING" id="768066.HELO_1173"/>
<dbReference type="GO" id="GO:0003677">
    <property type="term" value="F:DNA binding"/>
    <property type="evidence" value="ECO:0007669"/>
    <property type="project" value="UniProtKB-KW"/>
</dbReference>
<evidence type="ECO:0000313" key="5">
    <source>
        <dbReference type="EMBL" id="CBV41056.1"/>
    </source>
</evidence>
<dbReference type="InterPro" id="IPR036388">
    <property type="entry name" value="WH-like_DNA-bd_sf"/>
</dbReference>
<dbReference type="Pfam" id="PF00196">
    <property type="entry name" value="GerE"/>
    <property type="match status" value="1"/>
</dbReference>
<dbReference type="CDD" id="cd06170">
    <property type="entry name" value="LuxR_C_like"/>
    <property type="match status" value="1"/>
</dbReference>
<evidence type="ECO:0000259" key="4">
    <source>
        <dbReference type="PROSITE" id="PS50043"/>
    </source>
</evidence>
<dbReference type="SMART" id="SM00421">
    <property type="entry name" value="HTH_LUXR"/>
    <property type="match status" value="1"/>
</dbReference>
<dbReference type="Gene3D" id="1.10.10.10">
    <property type="entry name" value="Winged helix-like DNA-binding domain superfamily/Winged helix DNA-binding domain"/>
    <property type="match status" value="1"/>
</dbReference>
<dbReference type="PANTHER" id="PTHR44688:SF16">
    <property type="entry name" value="DNA-BINDING TRANSCRIPTIONAL ACTIVATOR DEVR_DOSR"/>
    <property type="match status" value="1"/>
</dbReference>
<dbReference type="Proteomes" id="UP000008707">
    <property type="component" value="Chromosome"/>
</dbReference>
<evidence type="ECO:0000313" key="7">
    <source>
        <dbReference type="Proteomes" id="UP000008707"/>
    </source>
</evidence>
<dbReference type="PROSITE" id="PS50043">
    <property type="entry name" value="HTH_LUXR_2"/>
    <property type="match status" value="1"/>
</dbReference>
<dbReference type="Proteomes" id="UP001322512">
    <property type="component" value="Chromosome"/>
</dbReference>
<evidence type="ECO:0000313" key="6">
    <source>
        <dbReference type="EMBL" id="WPU47146.1"/>
    </source>
</evidence>
<dbReference type="InterPro" id="IPR016032">
    <property type="entry name" value="Sig_transdc_resp-reg_C-effctor"/>
</dbReference>
<organism evidence="5 7">
    <name type="scientific">Halomonas elongata (strain ATCC 33173 / DSM 2581 / NBRC 15536 / NCIMB 2198 / 1H9)</name>
    <dbReference type="NCBI Taxonomy" id="768066"/>
    <lineage>
        <taxon>Bacteria</taxon>
        <taxon>Pseudomonadati</taxon>
        <taxon>Pseudomonadota</taxon>
        <taxon>Gammaproteobacteria</taxon>
        <taxon>Oceanospirillales</taxon>
        <taxon>Halomonadaceae</taxon>
        <taxon>Halomonas</taxon>
    </lineage>
</organism>
<dbReference type="EMBL" id="CP139472">
    <property type="protein sequence ID" value="WPU47146.1"/>
    <property type="molecule type" value="Genomic_DNA"/>
</dbReference>
<name>E1V507_HALED</name>
<dbReference type="SUPFAM" id="SSF46894">
    <property type="entry name" value="C-terminal effector domain of the bipartite response regulators"/>
    <property type="match status" value="1"/>
</dbReference>
<dbReference type="eggNOG" id="COG2771">
    <property type="taxonomic scope" value="Bacteria"/>
</dbReference>
<dbReference type="KEGG" id="hel:HELO_1173"/>
<keyword evidence="1" id="KW-0805">Transcription regulation</keyword>
<proteinExistence type="predicted"/>
<dbReference type="AlphaFoldDB" id="E1V507"/>
<dbReference type="EMBL" id="FN869568">
    <property type="protein sequence ID" value="CBV41056.1"/>
    <property type="molecule type" value="Genomic_DNA"/>
</dbReference>
<evidence type="ECO:0000256" key="1">
    <source>
        <dbReference type="ARBA" id="ARBA00023015"/>
    </source>
</evidence>
<dbReference type="RefSeq" id="WP_013330931.1">
    <property type="nucleotide sequence ID" value="NC_014532.2"/>
</dbReference>
<protein>
    <submittedName>
        <fullName evidence="5">HTH domain protein</fullName>
    </submittedName>
    <submittedName>
        <fullName evidence="6">LuxR C-terminal-related transcriptional regulator</fullName>
    </submittedName>
</protein>
<dbReference type="GeneID" id="91008366"/>
<evidence type="ECO:0000313" key="8">
    <source>
        <dbReference type="Proteomes" id="UP001322512"/>
    </source>
</evidence>
<dbReference type="OrthoDB" id="343383at2"/>
<dbReference type="HOGENOM" id="CLU_067793_0_0_6"/>
<keyword evidence="3" id="KW-0804">Transcription</keyword>
<accession>E1V507</accession>
<keyword evidence="2" id="KW-0238">DNA-binding</keyword>
<reference evidence="6 8" key="4">
    <citation type="submission" date="2023-11" db="EMBL/GenBank/DDBJ databases">
        <title>MicrobeMod: A computational toolkit for identifying prokaryotic methylation and restriction-modification with nanopore sequencing.</title>
        <authorList>
            <person name="Crits-Christoph A."/>
            <person name="Kang S.C."/>
            <person name="Lee H."/>
            <person name="Ostrov N."/>
        </authorList>
    </citation>
    <scope>NUCLEOTIDE SEQUENCE [LARGE SCALE GENOMIC DNA]</scope>
    <source>
        <strain evidence="6 8">ATCC 33173</strain>
    </source>
</reference>
<feature type="domain" description="HTH luxR-type" evidence="4">
    <location>
        <begin position="204"/>
        <end position="269"/>
    </location>
</feature>
<dbReference type="InterPro" id="IPR000792">
    <property type="entry name" value="Tscrpt_reg_LuxR_C"/>
</dbReference>
<gene>
    <name evidence="5" type="ordered locus">HELO_1173</name>
    <name evidence="6" type="ORF">SR933_18150</name>
</gene>
<reference evidence="7" key="3">
    <citation type="journal article" date="2011" name="Environ. Microbiol.">
        <title>A blueprint of ectoine metabolism from the genome of the industrial producer Halomonas elongata DSM 2581(T).</title>
        <authorList>
            <person name="Schwibbert K."/>
            <person name="Marin-Sanguino A."/>
            <person name="Bagyan I."/>
            <person name="Heidrich G."/>
            <person name="Lentzen G."/>
            <person name="Seitz H."/>
            <person name="Rampp M."/>
            <person name="Schuster S.C."/>
            <person name="Klenk H.P."/>
            <person name="Pfeiffer F."/>
            <person name="Oesterhelt D."/>
            <person name="Kunte H.J."/>
        </authorList>
    </citation>
    <scope>NUCLEOTIDE SEQUENCE [LARGE SCALE GENOMIC DNA]</scope>
    <source>
        <strain evidence="7">ATCC 33173 / DSM 2581 / NBRC 15536 / NCIMB 2198 / 1H9</strain>
    </source>
</reference>
<dbReference type="PRINTS" id="PR00038">
    <property type="entry name" value="HTHLUXR"/>
</dbReference>
<evidence type="ECO:0000256" key="2">
    <source>
        <dbReference type="ARBA" id="ARBA00023125"/>
    </source>
</evidence>
<dbReference type="PANTHER" id="PTHR44688">
    <property type="entry name" value="DNA-BINDING TRANSCRIPTIONAL ACTIVATOR DEVR_DOSR"/>
    <property type="match status" value="1"/>
</dbReference>
<evidence type="ECO:0000256" key="3">
    <source>
        <dbReference type="ARBA" id="ARBA00023163"/>
    </source>
</evidence>
<keyword evidence="8" id="KW-1185">Reference proteome</keyword>
<sequence>MTCLSTTELASWNEAASEAMAHCHADDFPAKLLEAIDTLVPLESTLIILEDSRRAPELLYKRGIPPHNRERVIDRYFSRGYLLDPFCLAVDQGLAEGFYHLDDIAPDNFFNSEYYRVYYLEAGSVEDCYYILDLTPERRISISLYNGLTATPLTSTQRAILQTLDPMVRTLARYHWQNLDERVDTLPPPFAPSPGGGKLREAFLRFGEDRLTMREREICHLLLRGHSAKSSARELSISPETVRLHRKNLYAKFDIGSQSALFAIFLDWLDGWSIEG</sequence>
<reference evidence="5" key="2">
    <citation type="submission" date="2010-05" db="EMBL/GenBank/DDBJ databases">
        <title>Revision and reannotation of the Halomonas elongata DSM 2581(T) genome.</title>
        <authorList>
            <person name="Pfeiffer F."/>
            <person name="Bagyan I."/>
            <person name="Alfaro-Espinoza G."/>
            <person name="Zamora-Lagos M.A."/>
            <person name="Habermann B."/>
            <person name="Oesterhelt D."/>
            <person name="Kunte H.J."/>
        </authorList>
    </citation>
    <scope>NUCLEOTIDE SEQUENCE</scope>
    <source>
        <strain evidence="5">Type strain: DSM 2581</strain>
    </source>
</reference>